<gene>
    <name evidence="7 9" type="primary">tsaD</name>
    <name evidence="9" type="ORF">VST7929_00304</name>
</gene>
<dbReference type="GO" id="GO:0061711">
    <property type="term" value="F:tRNA N(6)-L-threonylcarbamoyladenine synthase activity"/>
    <property type="evidence" value="ECO:0007669"/>
    <property type="project" value="UniProtKB-EC"/>
</dbReference>
<dbReference type="EC" id="2.3.1.234" evidence="7"/>
<evidence type="ECO:0000259" key="8">
    <source>
        <dbReference type="Pfam" id="PF00814"/>
    </source>
</evidence>
<evidence type="ECO:0000256" key="3">
    <source>
        <dbReference type="ARBA" id="ARBA00022723"/>
    </source>
</evidence>
<feature type="binding site" evidence="7">
    <location>
        <position position="272"/>
    </location>
    <ligand>
        <name>substrate</name>
    </ligand>
</feature>
<dbReference type="PROSITE" id="PS01016">
    <property type="entry name" value="GLYCOPROTEASE"/>
    <property type="match status" value="1"/>
</dbReference>
<evidence type="ECO:0000256" key="4">
    <source>
        <dbReference type="ARBA" id="ARBA00023004"/>
    </source>
</evidence>
<comment type="caution">
    <text evidence="9">The sequence shown here is derived from an EMBL/GenBank/DDBJ whole genome shotgun (WGS) entry which is preliminary data.</text>
</comment>
<reference evidence="9" key="1">
    <citation type="submission" date="2021-11" db="EMBL/GenBank/DDBJ databases">
        <authorList>
            <person name="Rodrigo-Torres L."/>
            <person name="Arahal R. D."/>
            <person name="Lucena T."/>
        </authorList>
    </citation>
    <scope>NUCLEOTIDE SEQUENCE</scope>
    <source>
        <strain evidence="9">CECT 7929</strain>
    </source>
</reference>
<keyword evidence="7" id="KW-0963">Cytoplasm</keyword>
<dbReference type="PRINTS" id="PR00789">
    <property type="entry name" value="OSIALOPTASE"/>
</dbReference>
<dbReference type="SUPFAM" id="SSF53067">
    <property type="entry name" value="Actin-like ATPase domain"/>
    <property type="match status" value="2"/>
</dbReference>
<dbReference type="CDD" id="cd24133">
    <property type="entry name" value="ASKHA_NBD_TsaD_bac"/>
    <property type="match status" value="1"/>
</dbReference>
<feature type="binding site" evidence="7">
    <location>
        <position position="115"/>
    </location>
    <ligand>
        <name>Fe cation</name>
        <dbReference type="ChEBI" id="CHEBI:24875"/>
    </ligand>
</feature>
<feature type="binding site" evidence="7">
    <location>
        <position position="180"/>
    </location>
    <ligand>
        <name>substrate</name>
    </ligand>
</feature>
<protein>
    <recommendedName>
        <fullName evidence="7">tRNA N6-adenosine threonylcarbamoyltransferase</fullName>
        <ecNumber evidence="7">2.3.1.234</ecNumber>
    </recommendedName>
    <alternativeName>
        <fullName evidence="7">N6-L-threonylcarbamoyladenine synthase</fullName>
        <shortName evidence="7">t(6)A synthase</shortName>
    </alternativeName>
    <alternativeName>
        <fullName evidence="7">t(6)A37 threonylcarbamoyladenosine biosynthesis protein TsaD</fullName>
    </alternativeName>
    <alternativeName>
        <fullName evidence="7">tRNA threonylcarbamoyladenosine biosynthesis protein TsaD</fullName>
    </alternativeName>
</protein>
<feature type="domain" description="Gcp-like" evidence="8">
    <location>
        <begin position="24"/>
        <end position="307"/>
    </location>
</feature>
<dbReference type="EMBL" id="CAKLDI010000001">
    <property type="protein sequence ID" value="CAH0532474.1"/>
    <property type="molecule type" value="Genomic_DNA"/>
</dbReference>
<feature type="binding site" evidence="7">
    <location>
        <position position="300"/>
    </location>
    <ligand>
        <name>Fe cation</name>
        <dbReference type="ChEBI" id="CHEBI:24875"/>
    </ligand>
</feature>
<comment type="catalytic activity">
    <reaction evidence="6 7">
        <text>L-threonylcarbamoyladenylate + adenosine(37) in tRNA = N(6)-L-threonylcarbamoyladenosine(37) in tRNA + AMP + H(+)</text>
        <dbReference type="Rhea" id="RHEA:37059"/>
        <dbReference type="Rhea" id="RHEA-COMP:10162"/>
        <dbReference type="Rhea" id="RHEA-COMP:10163"/>
        <dbReference type="ChEBI" id="CHEBI:15378"/>
        <dbReference type="ChEBI" id="CHEBI:73682"/>
        <dbReference type="ChEBI" id="CHEBI:74411"/>
        <dbReference type="ChEBI" id="CHEBI:74418"/>
        <dbReference type="ChEBI" id="CHEBI:456215"/>
        <dbReference type="EC" id="2.3.1.234"/>
    </reaction>
</comment>
<comment type="similarity">
    <text evidence="7">Belongs to the KAE1 / TsaD family.</text>
</comment>
<dbReference type="Gene3D" id="3.30.420.40">
    <property type="match status" value="2"/>
</dbReference>
<keyword evidence="2 7" id="KW-0819">tRNA processing</keyword>
<organism evidence="9 10">
    <name type="scientific">Vibrio stylophorae</name>
    <dbReference type="NCBI Taxonomy" id="659351"/>
    <lineage>
        <taxon>Bacteria</taxon>
        <taxon>Pseudomonadati</taxon>
        <taxon>Pseudomonadota</taxon>
        <taxon>Gammaproteobacteria</taxon>
        <taxon>Vibrionales</taxon>
        <taxon>Vibrionaceae</taxon>
        <taxon>Vibrio</taxon>
    </lineage>
</organism>
<feature type="binding site" evidence="7">
    <location>
        <position position="111"/>
    </location>
    <ligand>
        <name>Fe cation</name>
        <dbReference type="ChEBI" id="CHEBI:24875"/>
    </ligand>
</feature>
<dbReference type="InterPro" id="IPR043129">
    <property type="entry name" value="ATPase_NBD"/>
</dbReference>
<dbReference type="PANTHER" id="PTHR11735">
    <property type="entry name" value="TRNA N6-ADENOSINE THREONYLCARBAMOYLTRANSFERASE"/>
    <property type="match status" value="1"/>
</dbReference>
<dbReference type="HAMAP" id="MF_01445">
    <property type="entry name" value="TsaD"/>
    <property type="match status" value="1"/>
</dbReference>
<comment type="function">
    <text evidence="7">Required for the formation of a threonylcarbamoyl group on adenosine at position 37 (t(6)A37) in tRNAs that read codons beginning with adenine. Is involved in the transfer of the threonylcarbamoyl moiety of threonylcarbamoyl-AMP (TC-AMP) to the N6 group of A37, together with TsaE and TsaB. TsaD likely plays a direct catalytic role in this reaction.</text>
</comment>
<evidence type="ECO:0000313" key="10">
    <source>
        <dbReference type="Proteomes" id="UP000838672"/>
    </source>
</evidence>
<evidence type="ECO:0000256" key="7">
    <source>
        <dbReference type="HAMAP-Rule" id="MF_01445"/>
    </source>
</evidence>
<evidence type="ECO:0000256" key="1">
    <source>
        <dbReference type="ARBA" id="ARBA00022679"/>
    </source>
</evidence>
<keyword evidence="5 7" id="KW-0012">Acyltransferase</keyword>
<dbReference type="Pfam" id="PF00814">
    <property type="entry name" value="TsaD"/>
    <property type="match status" value="1"/>
</dbReference>
<name>A0ABN8DQN4_9VIBR</name>
<keyword evidence="10" id="KW-1185">Reference proteome</keyword>
<dbReference type="InterPro" id="IPR022450">
    <property type="entry name" value="TsaD"/>
</dbReference>
<dbReference type="PANTHER" id="PTHR11735:SF6">
    <property type="entry name" value="TRNA N6-ADENOSINE THREONYLCARBAMOYLTRANSFERASE, MITOCHONDRIAL"/>
    <property type="match status" value="1"/>
</dbReference>
<comment type="caution">
    <text evidence="7">Lacks conserved residue(s) required for the propagation of feature annotation.</text>
</comment>
<comment type="cofactor">
    <cofactor evidence="7">
        <name>Fe(2+)</name>
        <dbReference type="ChEBI" id="CHEBI:29033"/>
    </cofactor>
    <text evidence="7">Binds 1 Fe(2+) ion per subunit.</text>
</comment>
<evidence type="ECO:0000256" key="2">
    <source>
        <dbReference type="ARBA" id="ARBA00022694"/>
    </source>
</evidence>
<keyword evidence="4 7" id="KW-0408">Iron</keyword>
<dbReference type="Proteomes" id="UP000838672">
    <property type="component" value="Unassembled WGS sequence"/>
</dbReference>
<feature type="binding site" evidence="7">
    <location>
        <position position="167"/>
    </location>
    <ligand>
        <name>substrate</name>
    </ligand>
</feature>
<evidence type="ECO:0000256" key="6">
    <source>
        <dbReference type="ARBA" id="ARBA00048117"/>
    </source>
</evidence>
<evidence type="ECO:0000256" key="5">
    <source>
        <dbReference type="ARBA" id="ARBA00023315"/>
    </source>
</evidence>
<dbReference type="InterPro" id="IPR017861">
    <property type="entry name" value="KAE1/TsaD"/>
</dbReference>
<evidence type="ECO:0000313" key="9">
    <source>
        <dbReference type="EMBL" id="CAH0532474.1"/>
    </source>
</evidence>
<comment type="subcellular location">
    <subcellularLocation>
        <location evidence="7">Cytoplasm</location>
    </subcellularLocation>
</comment>
<dbReference type="NCBIfam" id="TIGR00329">
    <property type="entry name" value="gcp_kae1"/>
    <property type="match status" value="1"/>
</dbReference>
<feature type="binding site" evidence="7">
    <location>
        <begin position="134"/>
        <end position="138"/>
    </location>
    <ligand>
        <name>substrate</name>
    </ligand>
</feature>
<proteinExistence type="inferred from homology"/>
<sequence length="339" mass="36595">MRILGIETSCDETGIAIYDEHQGLLSHQLYSQVKLHADYGGVVPELASRDHVKKTLPLIRAAMQEANLTPADIDGVAYTAGPGLVGALLVGATIGRSLAYAWNVPAVAVHHMEGHLLAPMLEDNPPPFPFIALLVSGGHTMLVKVDGIGEYEIMGESIDDAAGEAFDKTAKLMGLDYPGGPLLSKLAQNGTPGRFKFPRPMTDRPGLDFSFSGLKTFTANTIASNDGSEQTRADIALAFEQAVVDTLAIKCRRALQQTGYKRLVIAGGVSANRRLREELAAMMSKLGGEVFYPRTEFCTDNGAMIAFAGMQRLRQGEYQDLAVQAKPRWPIDKLAPIEK</sequence>
<dbReference type="RefSeq" id="WP_237464390.1">
    <property type="nucleotide sequence ID" value="NZ_CAKLDI010000001.1"/>
</dbReference>
<accession>A0ABN8DQN4</accession>
<dbReference type="NCBIfam" id="TIGR03723">
    <property type="entry name" value="T6A_TsaD_YgjD"/>
    <property type="match status" value="1"/>
</dbReference>
<keyword evidence="1 7" id="KW-0808">Transferase</keyword>
<dbReference type="InterPro" id="IPR000905">
    <property type="entry name" value="Gcp-like_dom"/>
</dbReference>
<dbReference type="InterPro" id="IPR017860">
    <property type="entry name" value="Peptidase_M22_CS"/>
</dbReference>
<keyword evidence="3 7" id="KW-0479">Metal-binding</keyword>